<feature type="domain" description="HTH tetR-type" evidence="5">
    <location>
        <begin position="6"/>
        <end position="66"/>
    </location>
</feature>
<dbReference type="RefSeq" id="WP_106193412.1">
    <property type="nucleotide sequence ID" value="NZ_PVTF01000013.1"/>
</dbReference>
<name>A0A2T0SQX9_9PSEU</name>
<gene>
    <name evidence="6" type="ORF">CLV43_113248</name>
</gene>
<dbReference type="GO" id="GO:0003700">
    <property type="term" value="F:DNA-binding transcription factor activity"/>
    <property type="evidence" value="ECO:0007669"/>
    <property type="project" value="TreeGrafter"/>
</dbReference>
<dbReference type="Pfam" id="PF00440">
    <property type="entry name" value="TetR_N"/>
    <property type="match status" value="1"/>
</dbReference>
<evidence type="ECO:0000256" key="4">
    <source>
        <dbReference type="PROSITE-ProRule" id="PRU00335"/>
    </source>
</evidence>
<organism evidence="6 7">
    <name type="scientific">Umezawaea tangerina</name>
    <dbReference type="NCBI Taxonomy" id="84725"/>
    <lineage>
        <taxon>Bacteria</taxon>
        <taxon>Bacillati</taxon>
        <taxon>Actinomycetota</taxon>
        <taxon>Actinomycetes</taxon>
        <taxon>Pseudonocardiales</taxon>
        <taxon>Pseudonocardiaceae</taxon>
        <taxon>Umezawaea</taxon>
    </lineage>
</organism>
<dbReference type="Gene3D" id="1.10.357.10">
    <property type="entry name" value="Tetracycline Repressor, domain 2"/>
    <property type="match status" value="1"/>
</dbReference>
<dbReference type="PROSITE" id="PS01081">
    <property type="entry name" value="HTH_TETR_1"/>
    <property type="match status" value="1"/>
</dbReference>
<evidence type="ECO:0000256" key="2">
    <source>
        <dbReference type="ARBA" id="ARBA00023125"/>
    </source>
</evidence>
<sequence length="185" mass="20183">MSRWEPDGRRRLQEAALELYAEQGFSRTTAAAVAERAGLTERTFFRYFADKKEVLFGNEERLQAVFVDAVSATPDTTPPRDAVAAGLEALAAELGPHRESVLRRTAVITSEADLRERELMKLASWSAALATVLRERGADAPDLVAEVAVAVFRVAFRRWVDGPADGDLAAHLRGALAELAVFDGT</sequence>
<keyword evidence="7" id="KW-1185">Reference proteome</keyword>
<dbReference type="PROSITE" id="PS50977">
    <property type="entry name" value="HTH_TETR_2"/>
    <property type="match status" value="1"/>
</dbReference>
<dbReference type="OrthoDB" id="4746440at2"/>
<dbReference type="InterPro" id="IPR050109">
    <property type="entry name" value="HTH-type_TetR-like_transc_reg"/>
</dbReference>
<dbReference type="Proteomes" id="UP000239494">
    <property type="component" value="Unassembled WGS sequence"/>
</dbReference>
<dbReference type="InterPro" id="IPR041347">
    <property type="entry name" value="MftR_C"/>
</dbReference>
<comment type="caution">
    <text evidence="6">The sequence shown here is derived from an EMBL/GenBank/DDBJ whole genome shotgun (WGS) entry which is preliminary data.</text>
</comment>
<dbReference type="InterPro" id="IPR001647">
    <property type="entry name" value="HTH_TetR"/>
</dbReference>
<proteinExistence type="predicted"/>
<dbReference type="PRINTS" id="PR00455">
    <property type="entry name" value="HTHTETR"/>
</dbReference>
<feature type="DNA-binding region" description="H-T-H motif" evidence="4">
    <location>
        <begin position="29"/>
        <end position="48"/>
    </location>
</feature>
<dbReference type="InterPro" id="IPR023772">
    <property type="entry name" value="DNA-bd_HTH_TetR-type_CS"/>
</dbReference>
<dbReference type="PANTHER" id="PTHR30055:SF238">
    <property type="entry name" value="MYCOFACTOCIN BIOSYNTHESIS TRANSCRIPTIONAL REGULATOR MFTR-RELATED"/>
    <property type="match status" value="1"/>
</dbReference>
<evidence type="ECO:0000313" key="7">
    <source>
        <dbReference type="Proteomes" id="UP000239494"/>
    </source>
</evidence>
<evidence type="ECO:0000256" key="1">
    <source>
        <dbReference type="ARBA" id="ARBA00023015"/>
    </source>
</evidence>
<dbReference type="AlphaFoldDB" id="A0A2T0SQX9"/>
<keyword evidence="3" id="KW-0804">Transcription</keyword>
<accession>A0A2T0SQX9</accession>
<dbReference type="PANTHER" id="PTHR30055">
    <property type="entry name" value="HTH-TYPE TRANSCRIPTIONAL REGULATOR RUTR"/>
    <property type="match status" value="1"/>
</dbReference>
<dbReference type="EMBL" id="PVTF01000013">
    <property type="protein sequence ID" value="PRY35821.1"/>
    <property type="molecule type" value="Genomic_DNA"/>
</dbReference>
<keyword evidence="2 4" id="KW-0238">DNA-binding</keyword>
<dbReference type="SUPFAM" id="SSF46689">
    <property type="entry name" value="Homeodomain-like"/>
    <property type="match status" value="1"/>
</dbReference>
<protein>
    <submittedName>
        <fullName evidence="6">TetR family transcriptional regulator</fullName>
    </submittedName>
</protein>
<evidence type="ECO:0000313" key="6">
    <source>
        <dbReference type="EMBL" id="PRY35821.1"/>
    </source>
</evidence>
<dbReference type="Pfam" id="PF17754">
    <property type="entry name" value="TetR_C_14"/>
    <property type="match status" value="1"/>
</dbReference>
<dbReference type="InterPro" id="IPR009057">
    <property type="entry name" value="Homeodomain-like_sf"/>
</dbReference>
<keyword evidence="1" id="KW-0805">Transcription regulation</keyword>
<dbReference type="GO" id="GO:0000976">
    <property type="term" value="F:transcription cis-regulatory region binding"/>
    <property type="evidence" value="ECO:0007669"/>
    <property type="project" value="TreeGrafter"/>
</dbReference>
<reference evidence="6 7" key="1">
    <citation type="submission" date="2018-03" db="EMBL/GenBank/DDBJ databases">
        <title>Genomic Encyclopedia of Archaeal and Bacterial Type Strains, Phase II (KMG-II): from individual species to whole genera.</title>
        <authorList>
            <person name="Goeker M."/>
        </authorList>
    </citation>
    <scope>NUCLEOTIDE SEQUENCE [LARGE SCALE GENOMIC DNA]</scope>
    <source>
        <strain evidence="6 7">DSM 44720</strain>
    </source>
</reference>
<evidence type="ECO:0000256" key="3">
    <source>
        <dbReference type="ARBA" id="ARBA00023163"/>
    </source>
</evidence>
<evidence type="ECO:0000259" key="5">
    <source>
        <dbReference type="PROSITE" id="PS50977"/>
    </source>
</evidence>